<dbReference type="OrthoDB" id="545475at2"/>
<dbReference type="Gene3D" id="2.40.160.180">
    <property type="entry name" value="Carbohydrate-selective porin OprB"/>
    <property type="match status" value="1"/>
</dbReference>
<reference evidence="4" key="1">
    <citation type="submission" date="2010-04" db="EMBL/GenBank/DDBJ databases">
        <title>Complete genome sequence of Nitrosococcus halophilus Nc4, a salt-adapted, aerobic obligate ammonia-oxidizing sulfur purple bacterium.</title>
        <authorList>
            <consortium name="US DOE Joint Genome Institute"/>
            <person name="Campbell M.A."/>
            <person name="Malfatti S.A."/>
            <person name="Chain P.S.G."/>
            <person name="Heidelberg J.F."/>
            <person name="Ward B.B."/>
            <person name="Klotz M.G."/>
        </authorList>
    </citation>
    <scope>NUCLEOTIDE SEQUENCE [LARGE SCALE GENOMIC DNA]</scope>
    <source>
        <strain evidence="4">Nc4</strain>
    </source>
</reference>
<dbReference type="InterPro" id="IPR052932">
    <property type="entry name" value="OprB_Porin"/>
</dbReference>
<dbReference type="eggNOG" id="COG3659">
    <property type="taxonomic scope" value="Bacteria"/>
</dbReference>
<dbReference type="Pfam" id="PF04966">
    <property type="entry name" value="OprB"/>
    <property type="match status" value="1"/>
</dbReference>
<dbReference type="GO" id="GO:0015288">
    <property type="term" value="F:porin activity"/>
    <property type="evidence" value="ECO:0007669"/>
    <property type="project" value="InterPro"/>
</dbReference>
<dbReference type="HOGENOM" id="CLU_029684_3_1_6"/>
<evidence type="ECO:0000256" key="2">
    <source>
        <dbReference type="RuleBase" id="RU363072"/>
    </source>
</evidence>
<dbReference type="KEGG" id="nhl:Nhal_1553"/>
<dbReference type="InterPro" id="IPR038673">
    <property type="entry name" value="OprB_sf"/>
</dbReference>
<dbReference type="GO" id="GO:0008643">
    <property type="term" value="P:carbohydrate transport"/>
    <property type="evidence" value="ECO:0007669"/>
    <property type="project" value="InterPro"/>
</dbReference>
<keyword evidence="4" id="KW-1185">Reference proteome</keyword>
<evidence type="ECO:0000313" key="3">
    <source>
        <dbReference type="EMBL" id="ADE14692.1"/>
    </source>
</evidence>
<dbReference type="AlphaFoldDB" id="D5C1Q9"/>
<proteinExistence type="inferred from homology"/>
<protein>
    <submittedName>
        <fullName evidence="3">Carbohydrate-selective porin OprB</fullName>
    </submittedName>
</protein>
<dbReference type="PANTHER" id="PTHR37944:SF1">
    <property type="entry name" value="PORIN B"/>
    <property type="match status" value="1"/>
</dbReference>
<evidence type="ECO:0000256" key="1">
    <source>
        <dbReference type="ARBA" id="ARBA00008769"/>
    </source>
</evidence>
<sequence length="487" mass="52760">MHLLVLMGRSLALVYGLLSSRENLHFASVKSQSMRHAIAMFMWGSTMIVASLPVFADPSLLASATPTDEMSAPDAPAASSATFGGGLWSRPKLTGSWGGLRDQWASRGVMVDLDGVYTFQGVADGGLEGPLFQRFSDEDDTGHTFSGDLVLQLDTGKAGWWPGGFLKARLEGRSGTSVVQRAGTISPVNNDAVFPNVEDRFDEEAGGLTELTFIQFLSEKWAFFGGLLNTLDGDANEIAGSARSNAHFLNLAFLMSPVEAASTPTVTLGGGVLFLPRENIMGALSAYNSEESAGENPFDRDQGTTIATEWSIQHALGERPGGQRFGFLYGIDRNRLEIAQDPRVFIGSILLDRPIPTTDSDTWAFFYNAHQYIWGDSKRGWGLFARFGVSDGDPNPVKWHGAGGLGGKGLFPGRQQDRWGAGVYYIDMSDEDLLSGLGVDDEIGGEIFYNIAVTPWFHVTLDAQIIDSALPRTDTVWVFGVRTSLNF</sequence>
<dbReference type="PANTHER" id="PTHR37944">
    <property type="entry name" value="PORIN B"/>
    <property type="match status" value="1"/>
</dbReference>
<dbReference type="GO" id="GO:0016020">
    <property type="term" value="C:membrane"/>
    <property type="evidence" value="ECO:0007669"/>
    <property type="project" value="InterPro"/>
</dbReference>
<evidence type="ECO:0000313" key="4">
    <source>
        <dbReference type="Proteomes" id="UP000001844"/>
    </source>
</evidence>
<name>D5C1Q9_NITHN</name>
<accession>D5C1Q9</accession>
<dbReference type="Proteomes" id="UP000001844">
    <property type="component" value="Chromosome"/>
</dbReference>
<dbReference type="InterPro" id="IPR007049">
    <property type="entry name" value="Carb-sel_porin_OprB"/>
</dbReference>
<dbReference type="EMBL" id="CP001798">
    <property type="protein sequence ID" value="ADE14692.1"/>
    <property type="molecule type" value="Genomic_DNA"/>
</dbReference>
<comment type="similarity">
    <text evidence="1 2">Belongs to the OprB family.</text>
</comment>
<organism evidence="3 4">
    <name type="scientific">Nitrosococcus halophilus (strain Nc4)</name>
    <dbReference type="NCBI Taxonomy" id="472759"/>
    <lineage>
        <taxon>Bacteria</taxon>
        <taxon>Pseudomonadati</taxon>
        <taxon>Pseudomonadota</taxon>
        <taxon>Gammaproteobacteria</taxon>
        <taxon>Chromatiales</taxon>
        <taxon>Chromatiaceae</taxon>
        <taxon>Nitrosococcus</taxon>
    </lineage>
</organism>
<gene>
    <name evidence="3" type="ordered locus">Nhal_1553</name>
</gene>
<dbReference type="STRING" id="472759.Nhal_1553"/>